<feature type="region of interest" description="Disordered" evidence="1">
    <location>
        <begin position="1"/>
        <end position="44"/>
    </location>
</feature>
<comment type="caution">
    <text evidence="2">The sequence shown here is derived from an EMBL/GenBank/DDBJ whole genome shotgun (WGS) entry which is preliminary data.</text>
</comment>
<dbReference type="OrthoDB" id="119488at2759"/>
<keyword evidence="2" id="KW-0695">RNA-directed DNA polymerase</keyword>
<evidence type="ECO:0000313" key="2">
    <source>
        <dbReference type="EMBL" id="OWZ03091.1"/>
    </source>
</evidence>
<dbReference type="AlphaFoldDB" id="A0A225VC53"/>
<gene>
    <name evidence="2" type="ORF">PHMEG_00025240</name>
</gene>
<keyword evidence="2" id="KW-0548">Nucleotidyltransferase</keyword>
<accession>A0A225VC53</accession>
<feature type="compositionally biased region" description="Basic residues" evidence="1">
    <location>
        <begin position="14"/>
        <end position="29"/>
    </location>
</feature>
<name>A0A225VC53_9STRA</name>
<evidence type="ECO:0000256" key="1">
    <source>
        <dbReference type="SAM" id="MobiDB-lite"/>
    </source>
</evidence>
<evidence type="ECO:0000313" key="3">
    <source>
        <dbReference type="Proteomes" id="UP000198211"/>
    </source>
</evidence>
<keyword evidence="3" id="KW-1185">Reference proteome</keyword>
<protein>
    <submittedName>
        <fullName evidence="2">Reverse transcriptase</fullName>
    </submittedName>
</protein>
<sequence length="130" mass="14584">MDGPGRNASESGIYKKKRGRKHKSLRKSRSGTETLHGMSARQTQEPIVAVETSNVLTRACAEYQHKHMELENPPADTSELTSLPVMSWKRFAKDLYDGRIEQLCTLSDRKCSGPSAHYLAYTCTHVCEEA</sequence>
<dbReference type="GO" id="GO:0003964">
    <property type="term" value="F:RNA-directed DNA polymerase activity"/>
    <property type="evidence" value="ECO:0007669"/>
    <property type="project" value="UniProtKB-KW"/>
</dbReference>
<reference evidence="3" key="1">
    <citation type="submission" date="2017-03" db="EMBL/GenBank/DDBJ databases">
        <title>Phytopthora megakarya and P. palmivora, two closely related causual agents of cacao black pod achieved similar genome size and gene model numbers by different mechanisms.</title>
        <authorList>
            <person name="Ali S."/>
            <person name="Shao J."/>
            <person name="Larry D.J."/>
            <person name="Kronmiller B."/>
            <person name="Shen D."/>
            <person name="Strem M.D."/>
            <person name="Melnick R.L."/>
            <person name="Guiltinan M.J."/>
            <person name="Tyler B.M."/>
            <person name="Meinhardt L.W."/>
            <person name="Bailey B.A."/>
        </authorList>
    </citation>
    <scope>NUCLEOTIDE SEQUENCE [LARGE SCALE GENOMIC DNA]</scope>
    <source>
        <strain evidence="3">zdho120</strain>
    </source>
</reference>
<dbReference type="Proteomes" id="UP000198211">
    <property type="component" value="Unassembled WGS sequence"/>
</dbReference>
<dbReference type="EMBL" id="NBNE01005735">
    <property type="protein sequence ID" value="OWZ03091.1"/>
    <property type="molecule type" value="Genomic_DNA"/>
</dbReference>
<proteinExistence type="predicted"/>
<keyword evidence="2" id="KW-0808">Transferase</keyword>
<organism evidence="2 3">
    <name type="scientific">Phytophthora megakarya</name>
    <dbReference type="NCBI Taxonomy" id="4795"/>
    <lineage>
        <taxon>Eukaryota</taxon>
        <taxon>Sar</taxon>
        <taxon>Stramenopiles</taxon>
        <taxon>Oomycota</taxon>
        <taxon>Peronosporomycetes</taxon>
        <taxon>Peronosporales</taxon>
        <taxon>Peronosporaceae</taxon>
        <taxon>Phytophthora</taxon>
    </lineage>
</organism>